<comment type="caution">
    <text evidence="1">The sequence shown here is derived from an EMBL/GenBank/DDBJ whole genome shotgun (WGS) entry which is preliminary data.</text>
</comment>
<dbReference type="AlphaFoldDB" id="A0A162NZF2"/>
<name>A0A162NZF2_COLIC</name>
<dbReference type="Proteomes" id="UP000076584">
    <property type="component" value="Unassembled WGS sequence"/>
</dbReference>
<keyword evidence="2" id="KW-1185">Reference proteome</keyword>
<proteinExistence type="predicted"/>
<protein>
    <submittedName>
        <fullName evidence="1">Uncharacterized protein</fullName>
    </submittedName>
</protein>
<reference evidence="1 2" key="1">
    <citation type="submission" date="2015-06" db="EMBL/GenBank/DDBJ databases">
        <title>Survival trade-offs in plant roots during colonization by closely related pathogenic and mutualistic fungi.</title>
        <authorList>
            <person name="Hacquard S."/>
            <person name="Kracher B."/>
            <person name="Hiruma K."/>
            <person name="Weinman A."/>
            <person name="Muench P."/>
            <person name="Garrido Oter R."/>
            <person name="Ver Loren van Themaat E."/>
            <person name="Dallerey J.-F."/>
            <person name="Damm U."/>
            <person name="Henrissat B."/>
            <person name="Lespinet O."/>
            <person name="Thon M."/>
            <person name="Kemen E."/>
            <person name="McHardy A.C."/>
            <person name="Schulze-Lefert P."/>
            <person name="O'Connell R.J."/>
        </authorList>
    </citation>
    <scope>NUCLEOTIDE SEQUENCE [LARGE SCALE GENOMIC DNA]</scope>
    <source>
        <strain evidence="1 2">MAFF 238704</strain>
    </source>
</reference>
<evidence type="ECO:0000313" key="2">
    <source>
        <dbReference type="Proteomes" id="UP000076584"/>
    </source>
</evidence>
<accession>A0A162NZF2</accession>
<sequence>MVLPGGALALKHQNAALGVVLRALLKGGLHDSAGRQPRLSIVVEIGIKLLANATARLNEALVFELLGLDGVRRNRVIPVGVQATDDGAESEGALAEALLKAGGGDGLGVIDGNAVVVGIQGLDEALVQLVVQQLNFCAVLGDGLLRSLAELLGDDGLAKVHEDEAGTRQLGVLAREGGGEAALVMVVALLAVVVLTANIDNGVAGLEQLGIASADQLGVVVGGQLAQHVHSQGLIGVEVAIVGADGNGRHLESLCCVFGHS</sequence>
<organism evidence="1 2">
    <name type="scientific">Colletotrichum incanum</name>
    <name type="common">Soybean anthracnose fungus</name>
    <dbReference type="NCBI Taxonomy" id="1573173"/>
    <lineage>
        <taxon>Eukaryota</taxon>
        <taxon>Fungi</taxon>
        <taxon>Dikarya</taxon>
        <taxon>Ascomycota</taxon>
        <taxon>Pezizomycotina</taxon>
        <taxon>Sordariomycetes</taxon>
        <taxon>Hypocreomycetidae</taxon>
        <taxon>Glomerellales</taxon>
        <taxon>Glomerellaceae</taxon>
        <taxon>Colletotrichum</taxon>
        <taxon>Colletotrichum spaethianum species complex</taxon>
    </lineage>
</organism>
<evidence type="ECO:0000313" key="1">
    <source>
        <dbReference type="EMBL" id="KZL86489.1"/>
    </source>
</evidence>
<gene>
    <name evidence="1" type="ORF">CI238_02633</name>
</gene>
<dbReference type="EMBL" id="LFIW01000420">
    <property type="protein sequence ID" value="KZL86489.1"/>
    <property type="molecule type" value="Genomic_DNA"/>
</dbReference>